<evidence type="ECO:0000313" key="10">
    <source>
        <dbReference type="Proteomes" id="UP001633002"/>
    </source>
</evidence>
<feature type="region of interest" description="Disordered" evidence="6">
    <location>
        <begin position="84"/>
        <end position="118"/>
    </location>
</feature>
<keyword evidence="5" id="KW-0234">DNA repair</keyword>
<dbReference type="InterPro" id="IPR015525">
    <property type="entry name" value="BRCA2"/>
</dbReference>
<dbReference type="GO" id="GO:0003677">
    <property type="term" value="F:DNA binding"/>
    <property type="evidence" value="ECO:0007669"/>
    <property type="project" value="UniProtKB-KW"/>
</dbReference>
<dbReference type="CDD" id="cd04493">
    <property type="entry name" value="BRCA2DBD_OB1"/>
    <property type="match status" value="1"/>
</dbReference>
<evidence type="ECO:0000256" key="2">
    <source>
        <dbReference type="ARBA" id="ARBA00022763"/>
    </source>
</evidence>
<organism evidence="9 10">
    <name type="scientific">Riccia sorocarpa</name>
    <dbReference type="NCBI Taxonomy" id="122646"/>
    <lineage>
        <taxon>Eukaryota</taxon>
        <taxon>Viridiplantae</taxon>
        <taxon>Streptophyta</taxon>
        <taxon>Embryophyta</taxon>
        <taxon>Marchantiophyta</taxon>
        <taxon>Marchantiopsida</taxon>
        <taxon>Marchantiidae</taxon>
        <taxon>Marchantiales</taxon>
        <taxon>Ricciaceae</taxon>
        <taxon>Riccia</taxon>
    </lineage>
</organism>
<dbReference type="Pfam" id="PF09103">
    <property type="entry name" value="BRCA-2_OB1"/>
    <property type="match status" value="1"/>
</dbReference>
<keyword evidence="4" id="KW-0233">DNA recombination</keyword>
<feature type="region of interest" description="Disordered" evidence="6">
    <location>
        <begin position="227"/>
        <end position="265"/>
    </location>
</feature>
<gene>
    <name evidence="9" type="ORF">R1sor_024910</name>
</gene>
<evidence type="ECO:0000313" key="9">
    <source>
        <dbReference type="EMBL" id="KAL3681954.1"/>
    </source>
</evidence>
<keyword evidence="3" id="KW-0238">DNA-binding</keyword>
<dbReference type="PANTHER" id="PTHR11289:SF0">
    <property type="entry name" value="BREAST CANCER TYPE 2 SUSCEPTIBILITY PROTEIN"/>
    <property type="match status" value="1"/>
</dbReference>
<protein>
    <recommendedName>
        <fullName evidence="11">Breast cancer type 2 susceptibility protein</fullName>
    </recommendedName>
</protein>
<evidence type="ECO:0000256" key="1">
    <source>
        <dbReference type="ARBA" id="ARBA00022737"/>
    </source>
</evidence>
<dbReference type="Gene3D" id="2.40.50.140">
    <property type="entry name" value="Nucleic acid-binding proteins"/>
    <property type="match status" value="3"/>
</dbReference>
<dbReference type="Pfam" id="PF09169">
    <property type="entry name" value="BRCA-2_helical"/>
    <property type="match status" value="1"/>
</dbReference>
<dbReference type="InterPro" id="IPR002093">
    <property type="entry name" value="BRCA2_repeat"/>
</dbReference>
<reference evidence="9 10" key="1">
    <citation type="submission" date="2024-09" db="EMBL/GenBank/DDBJ databases">
        <title>Chromosome-scale assembly of Riccia sorocarpa.</title>
        <authorList>
            <person name="Paukszto L."/>
        </authorList>
    </citation>
    <scope>NUCLEOTIDE SEQUENCE [LARGE SCALE GENOMIC DNA]</scope>
    <source>
        <strain evidence="9">LP-2024</strain>
        <tissue evidence="9">Aerial parts of the thallus</tissue>
    </source>
</reference>
<dbReference type="SUPFAM" id="SSF50249">
    <property type="entry name" value="Nucleic acid-binding proteins"/>
    <property type="match status" value="3"/>
</dbReference>
<feature type="compositionally biased region" description="Polar residues" evidence="6">
    <location>
        <begin position="842"/>
        <end position="851"/>
    </location>
</feature>
<feature type="domain" description="BRCA2 OB1" evidence="7">
    <location>
        <begin position="1180"/>
        <end position="1312"/>
    </location>
</feature>
<keyword evidence="10" id="KW-1185">Reference proteome</keyword>
<evidence type="ECO:0000259" key="8">
    <source>
        <dbReference type="Pfam" id="PF09169"/>
    </source>
</evidence>
<proteinExistence type="predicted"/>
<evidence type="ECO:0000256" key="3">
    <source>
        <dbReference type="ARBA" id="ARBA00023125"/>
    </source>
</evidence>
<feature type="region of interest" description="Disordered" evidence="6">
    <location>
        <begin position="836"/>
        <end position="869"/>
    </location>
</feature>
<feature type="region of interest" description="Disordered" evidence="6">
    <location>
        <begin position="383"/>
        <end position="427"/>
    </location>
</feature>
<dbReference type="GO" id="GO:0006281">
    <property type="term" value="P:DNA repair"/>
    <property type="evidence" value="ECO:0007669"/>
    <property type="project" value="UniProtKB-KW"/>
</dbReference>
<evidence type="ECO:0000256" key="6">
    <source>
        <dbReference type="SAM" id="MobiDB-lite"/>
    </source>
</evidence>
<dbReference type="PANTHER" id="PTHR11289">
    <property type="entry name" value="BREAST CANCER TYPE 2 SUSCEPTIBILITY PROTEIN BRCA2"/>
    <property type="match status" value="1"/>
</dbReference>
<dbReference type="InterPro" id="IPR012340">
    <property type="entry name" value="NA-bd_OB-fold"/>
</dbReference>
<evidence type="ECO:0000256" key="5">
    <source>
        <dbReference type="ARBA" id="ARBA00023204"/>
    </source>
</evidence>
<evidence type="ECO:0000256" key="4">
    <source>
        <dbReference type="ARBA" id="ARBA00023172"/>
    </source>
</evidence>
<dbReference type="Pfam" id="PF00634">
    <property type="entry name" value="BRCA2"/>
    <property type="match status" value="1"/>
</dbReference>
<dbReference type="EMBL" id="JBJQOH010000007">
    <property type="protein sequence ID" value="KAL3681954.1"/>
    <property type="molecule type" value="Genomic_DNA"/>
</dbReference>
<feature type="compositionally biased region" description="Polar residues" evidence="6">
    <location>
        <begin position="860"/>
        <end position="869"/>
    </location>
</feature>
<dbReference type="InterPro" id="IPR015252">
    <property type="entry name" value="BRCA2_hlx"/>
</dbReference>
<feature type="compositionally biased region" description="Basic and acidic residues" evidence="6">
    <location>
        <begin position="385"/>
        <end position="415"/>
    </location>
</feature>
<evidence type="ECO:0000259" key="7">
    <source>
        <dbReference type="Pfam" id="PF09103"/>
    </source>
</evidence>
<feature type="compositionally biased region" description="Polar residues" evidence="6">
    <location>
        <begin position="718"/>
        <end position="727"/>
    </location>
</feature>
<feature type="region of interest" description="Disordered" evidence="6">
    <location>
        <begin position="714"/>
        <end position="743"/>
    </location>
</feature>
<dbReference type="SUPFAM" id="SSF81872">
    <property type="entry name" value="BRCA2 helical domain"/>
    <property type="match status" value="1"/>
</dbReference>
<keyword evidence="2" id="KW-0227">DNA damage</keyword>
<dbReference type="SUPFAM" id="SSF81878">
    <property type="entry name" value="BRCA2 tower domain"/>
    <property type="match status" value="1"/>
</dbReference>
<evidence type="ECO:0008006" key="11">
    <source>
        <dbReference type="Google" id="ProtNLM"/>
    </source>
</evidence>
<dbReference type="InterPro" id="IPR015187">
    <property type="entry name" value="BRCA2_OB_1"/>
</dbReference>
<keyword evidence="1" id="KW-0677">Repeat</keyword>
<accession>A0ABD3GVT8</accession>
<sequence>MHARTRHWSGRATFKIPNNSRLNFKLSRNPSSDSWSYDLVGTSFSAPISTVPVERSGESVAPGLRSLKSRIDAVLAQASGLLDQEPASAGSKRKAPSVLERECRPSNGAGNPVKLKSSLSRQRTFRTSVVRTSTQRRPETRVDEYVIESSSSGEESDELPVRLPAISKASVGGSAAAVAPCAEVGAIGESPSTEEAVRTAELELIKSAECNTTIHIQNEAEICLQGQERDDTQLKPSSCNRTREESSRRHSVAPARTSCNSKTKETRYGTLPVNLKRPRLVSSAETANKRVRRNVDQTDPTAGHGCAGPAFDPNNASDRTGVAPFFDSSPRLQPSSAFVDSMVHDSQEENEVQEVTVFQKMPGAAPLKDGENSQQWLDKNLSPSERLREMESDTAVKEFSNLKRDHPENYRERGRLGTNSSGDSQLCRRENTVRGDGEQAMASSDSRAGFRANLRDGHPGPQVMHGRETGDRVQSNEGYGQVPGLSGEGNFGKGLRHRVGSVNSQPQGSRQDLLSTVFRTGKGNPVHLSPSAMNRVMSLFADDSPDTEKRADASVPLKHVASALGVSSALPDPHSLVSLRKNLYTRSLSVLEDDDSKVLGATVNNGQGGGDKSGFLFKTAGGKPFNIDPENVRRVQSIFASETSTTGEVGRVLAHSKRCIVGVKYQAPPIRQSFRPVSATEAWSTSGGEDVNNRFPTKENTAYRLQTGREEVMKVPSESMSRSQIQVPTFAKPGTSPASDVDRALAPSVSQVKSVLKREIRTSGQSFLPANAEEVISTPGLDKVTNQDVLITGATRAAAGTPHSSLFRTGRNTPVSISSAALQRIRSIFEDGELRIDPEGSISDSSLSTSERNQRRPNGASGTIHCNSDSIGEAGQRMQTFDEKRAINTTYRVNPRQSYARKTSPPEATDWSFSFKGSSGRTLRVSSAARAKAEALLKLEPEFVTPLKFQARRPSVEISPKFNESPARHLLDADGFQHPAKQESRKQLNIGVSKNVSRRNPVGELGSKLAFKSPRLIRPKTDLQNGGNCRASHSPGELRTKVNYLLPVSLHYLHGKISRSERGRLSILEYFGGPPRPESKASQLSHEVLSLTADTAEKYRIPFGASDLGVEDVWLVLRDLGADQQSASQGWVANHFKWIVWKLASYERKFSDQAAGILTLSSVLNELKYRYDRELNGERSALRRITERDASAGHTMVLCVSAIRRVKDLASLDDIQVDKVDIVDGTKRRPSSAGVIEVTDGWYRLNAQIDVPLARSIHSGKLKGGQKIVVCGAVLEGLSEGLPPLQAYPDAYLCLNANGVRRARWDQRLGFCGTATPLAFKCIKPDGGLIPHTYVAITRRYPVLYREKLAGGGYILRSDRAEDRTAQDFDQRWNNLPRAKVAEEAMQRVEYGLCLEDEGAKLFAALETASDPESLLADMTRAQLDAFGAYKARREVTMQTAAGEVIKAALESQGLAMREVTPTFRVRVVGLTRVRETASSKEGLVTVWQATEELQEQLQEGKVYCVYGLRPTSKGFYHSFSSTRWRPVSAAYLENNYAFSYVPRAPLKISSLSEYMSCREFDVVGLVLSVTDPFPRDSFRGAAKSQWVFITDGSCAKGDAADAWEETQVLAVEVFWPVEAFVPIESSLVGSVVGFCNLWLKHRDHVNRLWVAEASDKAHYSAKLTSSAFRHLSTAASEVRKWAKLNTWNVEILQSDVEEMAVHFR</sequence>
<comment type="caution">
    <text evidence="9">The sequence shown here is derived from an EMBL/GenBank/DDBJ whole genome shotgun (WGS) entry which is preliminary data.</text>
</comment>
<feature type="domain" description="Breast cancer type 2 susceptibility protein helical" evidence="8">
    <location>
        <begin position="1097"/>
        <end position="1175"/>
    </location>
</feature>
<dbReference type="GO" id="GO:0006310">
    <property type="term" value="P:DNA recombination"/>
    <property type="evidence" value="ECO:0007669"/>
    <property type="project" value="UniProtKB-KW"/>
</dbReference>
<dbReference type="Proteomes" id="UP001633002">
    <property type="component" value="Unassembled WGS sequence"/>
</dbReference>
<name>A0ABD3GVT8_9MARC</name>
<feature type="region of interest" description="Disordered" evidence="6">
    <location>
        <begin position="296"/>
        <end position="315"/>
    </location>
</feature>
<dbReference type="InterPro" id="IPR036315">
    <property type="entry name" value="BRCA2_hlx_sf"/>
</dbReference>